<reference evidence="2 3" key="1">
    <citation type="journal article" date="2019" name="Commun. Biol.">
        <title>The bagworm genome reveals a unique fibroin gene that provides high tensile strength.</title>
        <authorList>
            <person name="Kono N."/>
            <person name="Nakamura H."/>
            <person name="Ohtoshi R."/>
            <person name="Tomita M."/>
            <person name="Numata K."/>
            <person name="Arakawa K."/>
        </authorList>
    </citation>
    <scope>NUCLEOTIDE SEQUENCE [LARGE SCALE GENOMIC DNA]</scope>
</reference>
<keyword evidence="3" id="KW-1185">Reference proteome</keyword>
<dbReference type="Proteomes" id="UP000299102">
    <property type="component" value="Unassembled WGS sequence"/>
</dbReference>
<comment type="caution">
    <text evidence="2">The sequence shown here is derived from an EMBL/GenBank/DDBJ whole genome shotgun (WGS) entry which is preliminary data.</text>
</comment>
<protein>
    <submittedName>
        <fullName evidence="2">Uncharacterized protein</fullName>
    </submittedName>
</protein>
<accession>A0A4C1UM19</accession>
<dbReference type="EMBL" id="BGZK01000194">
    <property type="protein sequence ID" value="GBP27475.1"/>
    <property type="molecule type" value="Genomic_DNA"/>
</dbReference>
<sequence>MVAKLDLIEGRGIELSTGTELQLKARLKLRMTYIDTEDFHADGAADMDYVAQPTGGPPCAPLDINDVENETRGGSV</sequence>
<proteinExistence type="predicted"/>
<dbReference type="AlphaFoldDB" id="A0A4C1UM19"/>
<feature type="region of interest" description="Disordered" evidence="1">
    <location>
        <begin position="49"/>
        <end position="76"/>
    </location>
</feature>
<name>A0A4C1UM19_EUMVA</name>
<evidence type="ECO:0000313" key="3">
    <source>
        <dbReference type="Proteomes" id="UP000299102"/>
    </source>
</evidence>
<gene>
    <name evidence="2" type="ORF">EVAR_14296_1</name>
</gene>
<evidence type="ECO:0000313" key="2">
    <source>
        <dbReference type="EMBL" id="GBP27475.1"/>
    </source>
</evidence>
<organism evidence="2 3">
    <name type="scientific">Eumeta variegata</name>
    <name type="common">Bagworm moth</name>
    <name type="synonym">Eumeta japonica</name>
    <dbReference type="NCBI Taxonomy" id="151549"/>
    <lineage>
        <taxon>Eukaryota</taxon>
        <taxon>Metazoa</taxon>
        <taxon>Ecdysozoa</taxon>
        <taxon>Arthropoda</taxon>
        <taxon>Hexapoda</taxon>
        <taxon>Insecta</taxon>
        <taxon>Pterygota</taxon>
        <taxon>Neoptera</taxon>
        <taxon>Endopterygota</taxon>
        <taxon>Lepidoptera</taxon>
        <taxon>Glossata</taxon>
        <taxon>Ditrysia</taxon>
        <taxon>Tineoidea</taxon>
        <taxon>Psychidae</taxon>
        <taxon>Oiketicinae</taxon>
        <taxon>Eumeta</taxon>
    </lineage>
</organism>
<evidence type="ECO:0000256" key="1">
    <source>
        <dbReference type="SAM" id="MobiDB-lite"/>
    </source>
</evidence>